<evidence type="ECO:0000313" key="3">
    <source>
        <dbReference type="Proteomes" id="UP000561181"/>
    </source>
</evidence>
<name>A0A848QKU2_9SPHN</name>
<evidence type="ECO:0008006" key="4">
    <source>
        <dbReference type="Google" id="ProtNLM"/>
    </source>
</evidence>
<reference evidence="2 3" key="1">
    <citation type="submission" date="2020-04" db="EMBL/GenBank/DDBJ databases">
        <authorList>
            <person name="Liu A."/>
        </authorList>
    </citation>
    <scope>NUCLEOTIDE SEQUENCE [LARGE SCALE GENOMIC DNA]</scope>
    <source>
        <strain evidence="2 3">RZ02</strain>
    </source>
</reference>
<accession>A0A848QKU2</accession>
<evidence type="ECO:0000256" key="1">
    <source>
        <dbReference type="SAM" id="SignalP"/>
    </source>
</evidence>
<keyword evidence="1" id="KW-0732">Signal</keyword>
<organism evidence="2 3">
    <name type="scientific">Pontixanthobacter rizhaonensis</name>
    <dbReference type="NCBI Taxonomy" id="2730337"/>
    <lineage>
        <taxon>Bacteria</taxon>
        <taxon>Pseudomonadati</taxon>
        <taxon>Pseudomonadota</taxon>
        <taxon>Alphaproteobacteria</taxon>
        <taxon>Sphingomonadales</taxon>
        <taxon>Erythrobacteraceae</taxon>
        <taxon>Pontixanthobacter</taxon>
    </lineage>
</organism>
<protein>
    <recommendedName>
        <fullName evidence="4">Lipoprotein</fullName>
    </recommendedName>
</protein>
<feature type="signal peptide" evidence="1">
    <location>
        <begin position="1"/>
        <end position="23"/>
    </location>
</feature>
<dbReference type="Proteomes" id="UP000561181">
    <property type="component" value="Unassembled WGS sequence"/>
</dbReference>
<dbReference type="AlphaFoldDB" id="A0A848QKU2"/>
<comment type="caution">
    <text evidence="2">The sequence shown here is derived from an EMBL/GenBank/DDBJ whole genome shotgun (WGS) entry which is preliminary data.</text>
</comment>
<keyword evidence="3" id="KW-1185">Reference proteome</keyword>
<evidence type="ECO:0000313" key="2">
    <source>
        <dbReference type="EMBL" id="NMW31724.1"/>
    </source>
</evidence>
<gene>
    <name evidence="2" type="ORF">HKD42_06595</name>
</gene>
<sequence>MMTTRSILSLPMAAFLAVPVLLAAPLTACSPATPEQLRASDIVRCKEQFGMMTTSPQQADALCGCMEGKLEERGLESGTMFGGGSEAAKQVYGLCAQQVGVPAN</sequence>
<dbReference type="RefSeq" id="WP_170011451.1">
    <property type="nucleotide sequence ID" value="NZ_JABCRE010000002.1"/>
</dbReference>
<proteinExistence type="predicted"/>
<dbReference type="EMBL" id="JABCRE010000002">
    <property type="protein sequence ID" value="NMW31724.1"/>
    <property type="molecule type" value="Genomic_DNA"/>
</dbReference>
<feature type="chain" id="PRO_5032805195" description="Lipoprotein" evidence="1">
    <location>
        <begin position="24"/>
        <end position="104"/>
    </location>
</feature>